<sequence length="88" mass="9577">MKKPTPNPPEQAHSHPLFCVRPDLSTEEALSNASEILENAVVTGHEAAEHMHGLHREQLMTLVQSVEMAQILVEAALAREFPVAGSSI</sequence>
<name>A0A0R3ASE1_9PSED</name>
<comment type="caution">
    <text evidence="1">The sequence shown here is derived from an EMBL/GenBank/DDBJ whole genome shotgun (WGS) entry which is preliminary data.</text>
</comment>
<gene>
    <name evidence="1" type="ORF">TX23_00560</name>
</gene>
<dbReference type="EMBL" id="JYLN01000001">
    <property type="protein sequence ID" value="KRP74717.1"/>
    <property type="molecule type" value="Genomic_DNA"/>
</dbReference>
<evidence type="ECO:0008006" key="3">
    <source>
        <dbReference type="Google" id="ProtNLM"/>
    </source>
</evidence>
<organism evidence="1 2">
    <name type="scientific">Pseudomonas paralactis</name>
    <dbReference type="NCBI Taxonomy" id="1615673"/>
    <lineage>
        <taxon>Bacteria</taxon>
        <taxon>Pseudomonadati</taxon>
        <taxon>Pseudomonadota</taxon>
        <taxon>Gammaproteobacteria</taxon>
        <taxon>Pseudomonadales</taxon>
        <taxon>Pseudomonadaceae</taxon>
        <taxon>Pseudomonas</taxon>
    </lineage>
</organism>
<dbReference type="PATRIC" id="fig|1615673.3.peg.1030"/>
<proteinExistence type="predicted"/>
<dbReference type="Pfam" id="PF19619">
    <property type="entry name" value="DUF6124"/>
    <property type="match status" value="1"/>
</dbReference>
<evidence type="ECO:0000313" key="1">
    <source>
        <dbReference type="EMBL" id="KRP74717.1"/>
    </source>
</evidence>
<accession>A0A0R3ASE1</accession>
<dbReference type="AlphaFoldDB" id="A0A0R3ASE1"/>
<dbReference type="OrthoDB" id="7018875at2"/>
<dbReference type="Proteomes" id="UP000050852">
    <property type="component" value="Unassembled WGS sequence"/>
</dbReference>
<evidence type="ECO:0000313" key="2">
    <source>
        <dbReference type="Proteomes" id="UP000050852"/>
    </source>
</evidence>
<reference evidence="1 2" key="1">
    <citation type="submission" date="2015-02" db="EMBL/GenBank/DDBJ databases">
        <title>Two Pseudomonas sp. nov., isolated from raw milk.</title>
        <authorList>
            <person name="Wenning M."/>
            <person name="von Neubeck M."/>
            <person name="Huptas C."/>
            <person name="Scherer S."/>
        </authorList>
    </citation>
    <scope>NUCLEOTIDE SEQUENCE [LARGE SCALE GENOMIC DNA]</scope>
    <source>
        <strain evidence="1 2">DSM 29164</strain>
    </source>
</reference>
<protein>
    <recommendedName>
        <fullName evidence="3">DUF3077 domain-containing protein</fullName>
    </recommendedName>
</protein>
<dbReference type="RefSeq" id="WP_057700561.1">
    <property type="nucleotide sequence ID" value="NZ_JYLN01000001.1"/>
</dbReference>